<proteinExistence type="predicted"/>
<dbReference type="Proteomes" id="UP000887569">
    <property type="component" value="Unplaced"/>
</dbReference>
<sequence length="154" mass="17268">MKQQRSTWNQLQCAILYCNDASSILQLPEVPLKKGGLRGRMKVRIHANLHPNGCCVCRFIVVSFSEQGIDLFNAFIFKALSMGNILQGNGLSKAMENFFQRRIISSTCGDVCKNVRTFPVGLLSDADICRNNYVGEGFVKFASIIYPMRLMHSV</sequence>
<dbReference type="WBParaSite" id="PgR062_g019_t01">
    <property type="protein sequence ID" value="PgR062_g019_t01"/>
    <property type="gene ID" value="PgR062_g019"/>
</dbReference>
<evidence type="ECO:0000313" key="2">
    <source>
        <dbReference type="WBParaSite" id="PgR062_g019_t01"/>
    </source>
</evidence>
<reference evidence="2" key="1">
    <citation type="submission" date="2022-11" db="UniProtKB">
        <authorList>
            <consortium name="WormBaseParasite"/>
        </authorList>
    </citation>
    <scope>IDENTIFICATION</scope>
</reference>
<evidence type="ECO:0000313" key="1">
    <source>
        <dbReference type="Proteomes" id="UP000887569"/>
    </source>
</evidence>
<accession>A0A915BVF2</accession>
<keyword evidence="1" id="KW-1185">Reference proteome</keyword>
<name>A0A915BVF2_PARUN</name>
<organism evidence="1 2">
    <name type="scientific">Parascaris univalens</name>
    <name type="common">Nematode worm</name>
    <dbReference type="NCBI Taxonomy" id="6257"/>
    <lineage>
        <taxon>Eukaryota</taxon>
        <taxon>Metazoa</taxon>
        <taxon>Ecdysozoa</taxon>
        <taxon>Nematoda</taxon>
        <taxon>Chromadorea</taxon>
        <taxon>Rhabditida</taxon>
        <taxon>Spirurina</taxon>
        <taxon>Ascaridomorpha</taxon>
        <taxon>Ascaridoidea</taxon>
        <taxon>Ascarididae</taxon>
        <taxon>Parascaris</taxon>
    </lineage>
</organism>
<protein>
    <submittedName>
        <fullName evidence="2">Uncharacterized protein</fullName>
    </submittedName>
</protein>
<dbReference type="AlphaFoldDB" id="A0A915BVF2"/>